<accession>A0ABW0M778</accession>
<dbReference type="RefSeq" id="WP_378997100.1">
    <property type="nucleotide sequence ID" value="NZ_JBHSMT010000013.1"/>
</dbReference>
<proteinExistence type="predicted"/>
<dbReference type="EMBL" id="JBHSMT010000013">
    <property type="protein sequence ID" value="MFC5474043.1"/>
    <property type="molecule type" value="Genomic_DNA"/>
</dbReference>
<sequence length="89" mass="9493">MQGNIPSQPSPASPSIDYLNRAIDNANLGKLSAADVLHVFKAMRDLSQKNEVLHGLALIGIKLADDQFNMFDAELGTLERESAGKAQGG</sequence>
<organism evidence="1 2">
    <name type="scientific">Paraherbaspirillum soli</name>
    <dbReference type="NCBI Taxonomy" id="631222"/>
    <lineage>
        <taxon>Bacteria</taxon>
        <taxon>Pseudomonadati</taxon>
        <taxon>Pseudomonadota</taxon>
        <taxon>Betaproteobacteria</taxon>
        <taxon>Burkholderiales</taxon>
        <taxon>Oxalobacteraceae</taxon>
        <taxon>Paraherbaspirillum</taxon>
    </lineage>
</organism>
<dbReference type="Proteomes" id="UP001596045">
    <property type="component" value="Unassembled WGS sequence"/>
</dbReference>
<gene>
    <name evidence="1" type="ORF">ACFPM8_08725</name>
</gene>
<evidence type="ECO:0000313" key="2">
    <source>
        <dbReference type="Proteomes" id="UP001596045"/>
    </source>
</evidence>
<name>A0ABW0M778_9BURK</name>
<comment type="caution">
    <text evidence="1">The sequence shown here is derived from an EMBL/GenBank/DDBJ whole genome shotgun (WGS) entry which is preliminary data.</text>
</comment>
<keyword evidence="2" id="KW-1185">Reference proteome</keyword>
<evidence type="ECO:0000313" key="1">
    <source>
        <dbReference type="EMBL" id="MFC5474043.1"/>
    </source>
</evidence>
<reference evidence="2" key="1">
    <citation type="journal article" date="2019" name="Int. J. Syst. Evol. Microbiol.">
        <title>The Global Catalogue of Microorganisms (GCM) 10K type strain sequencing project: providing services to taxonomists for standard genome sequencing and annotation.</title>
        <authorList>
            <consortium name="The Broad Institute Genomics Platform"/>
            <consortium name="The Broad Institute Genome Sequencing Center for Infectious Disease"/>
            <person name="Wu L."/>
            <person name="Ma J."/>
        </authorList>
    </citation>
    <scope>NUCLEOTIDE SEQUENCE [LARGE SCALE GENOMIC DNA]</scope>
    <source>
        <strain evidence="2">JCM 17066</strain>
    </source>
</reference>
<protein>
    <submittedName>
        <fullName evidence="1">Uncharacterized protein</fullName>
    </submittedName>
</protein>